<feature type="transmembrane region" description="Helical" evidence="1">
    <location>
        <begin position="264"/>
        <end position="287"/>
    </location>
</feature>
<keyword evidence="1" id="KW-0472">Membrane</keyword>
<name>A0AA39LK80_9BILA</name>
<keyword evidence="1" id="KW-0812">Transmembrane</keyword>
<evidence type="ECO:0000256" key="1">
    <source>
        <dbReference type="SAM" id="Phobius"/>
    </source>
</evidence>
<protein>
    <submittedName>
        <fullName evidence="2">Uncharacterized protein</fullName>
    </submittedName>
</protein>
<evidence type="ECO:0000313" key="3">
    <source>
        <dbReference type="Proteomes" id="UP001175271"/>
    </source>
</evidence>
<sequence>MPEPYDSLYNRILDATALIHMPVKVFTMVIVFRHTPPNMRYSSLFLINGLIWNFAANIIFTFVHVYPQFPAECFRIEGILGSVNNELLAHVLFLLILACVINCILALTMTFAYRYFLFLYSSYMKPRNSFIIGGVIHATAIVVTVIIYFYWMIMVDKYPDDELPEFPRSVFCFKPYGWEKTLAVFAFLAAVGLAVFAALLFTFLLLRNIANEEGKMHKKKLDNHRRILITLISITTIPFVFAALPLVIIVATIYEPHLPFAKEIFVICIVILANHGTLYAIALIIALKPYRQAIKSVILKMFGVKPINSSVVSKAFFTTRITMG</sequence>
<feature type="transmembrane region" description="Helical" evidence="1">
    <location>
        <begin position="129"/>
        <end position="151"/>
    </location>
</feature>
<feature type="transmembrane region" description="Helical" evidence="1">
    <location>
        <begin position="44"/>
        <end position="67"/>
    </location>
</feature>
<feature type="transmembrane region" description="Helical" evidence="1">
    <location>
        <begin position="183"/>
        <end position="206"/>
    </location>
</feature>
<dbReference type="Gene3D" id="1.20.1070.10">
    <property type="entry name" value="Rhodopsin 7-helix transmembrane proteins"/>
    <property type="match status" value="1"/>
</dbReference>
<feature type="transmembrane region" description="Helical" evidence="1">
    <location>
        <begin position="227"/>
        <end position="252"/>
    </location>
</feature>
<reference evidence="2" key="1">
    <citation type="submission" date="2023-06" db="EMBL/GenBank/DDBJ databases">
        <title>Genomic analysis of the entomopathogenic nematode Steinernema hermaphroditum.</title>
        <authorList>
            <person name="Schwarz E.M."/>
            <person name="Heppert J.K."/>
            <person name="Baniya A."/>
            <person name="Schwartz H.T."/>
            <person name="Tan C.-H."/>
            <person name="Antoshechkin I."/>
            <person name="Sternberg P.W."/>
            <person name="Goodrich-Blair H."/>
            <person name="Dillman A.R."/>
        </authorList>
    </citation>
    <scope>NUCLEOTIDE SEQUENCE</scope>
    <source>
        <strain evidence="2">PS9179</strain>
        <tissue evidence="2">Whole animal</tissue>
    </source>
</reference>
<dbReference type="InterPro" id="IPR053220">
    <property type="entry name" value="Nematode_rcpt-like_serp_H"/>
</dbReference>
<dbReference type="Proteomes" id="UP001175271">
    <property type="component" value="Unassembled WGS sequence"/>
</dbReference>
<proteinExistence type="predicted"/>
<dbReference type="InterPro" id="IPR019422">
    <property type="entry name" value="7TM_GPCR_serpentine_rcpt_Srh"/>
</dbReference>
<dbReference type="AlphaFoldDB" id="A0AA39LK80"/>
<feature type="transmembrane region" description="Helical" evidence="1">
    <location>
        <begin position="12"/>
        <end position="32"/>
    </location>
</feature>
<dbReference type="PANTHER" id="PTHR22941">
    <property type="entry name" value="SERPENTINE RECEPTOR"/>
    <property type="match status" value="1"/>
</dbReference>
<gene>
    <name evidence="2" type="ORF">QR680_015442</name>
</gene>
<feature type="transmembrane region" description="Helical" evidence="1">
    <location>
        <begin position="87"/>
        <end position="117"/>
    </location>
</feature>
<dbReference type="Pfam" id="PF10318">
    <property type="entry name" value="7TM_GPCR_Srh"/>
    <property type="match status" value="1"/>
</dbReference>
<keyword evidence="1" id="KW-1133">Transmembrane helix</keyword>
<organism evidence="2 3">
    <name type="scientific">Steinernema hermaphroditum</name>
    <dbReference type="NCBI Taxonomy" id="289476"/>
    <lineage>
        <taxon>Eukaryota</taxon>
        <taxon>Metazoa</taxon>
        <taxon>Ecdysozoa</taxon>
        <taxon>Nematoda</taxon>
        <taxon>Chromadorea</taxon>
        <taxon>Rhabditida</taxon>
        <taxon>Tylenchina</taxon>
        <taxon>Panagrolaimomorpha</taxon>
        <taxon>Strongyloidoidea</taxon>
        <taxon>Steinernematidae</taxon>
        <taxon>Steinernema</taxon>
    </lineage>
</organism>
<evidence type="ECO:0000313" key="2">
    <source>
        <dbReference type="EMBL" id="KAK0400771.1"/>
    </source>
</evidence>
<dbReference type="EMBL" id="JAUCMV010000004">
    <property type="protein sequence ID" value="KAK0400771.1"/>
    <property type="molecule type" value="Genomic_DNA"/>
</dbReference>
<accession>A0AA39LK80</accession>
<comment type="caution">
    <text evidence="2">The sequence shown here is derived from an EMBL/GenBank/DDBJ whole genome shotgun (WGS) entry which is preliminary data.</text>
</comment>
<keyword evidence="3" id="KW-1185">Reference proteome</keyword>
<dbReference type="SUPFAM" id="SSF81321">
    <property type="entry name" value="Family A G protein-coupled receptor-like"/>
    <property type="match status" value="1"/>
</dbReference>